<protein>
    <recommendedName>
        <fullName evidence="4">Flavin reductase like domain-containing protein</fullName>
    </recommendedName>
</protein>
<organism evidence="5 6">
    <name type="scientific">[Clostridium] citroniae WAL-19142</name>
    <dbReference type="NCBI Taxonomy" id="742734"/>
    <lineage>
        <taxon>Bacteria</taxon>
        <taxon>Bacillati</taxon>
        <taxon>Bacillota</taxon>
        <taxon>Clostridia</taxon>
        <taxon>Lachnospirales</taxon>
        <taxon>Lachnospiraceae</taxon>
        <taxon>Enterocloster</taxon>
    </lineage>
</organism>
<feature type="domain" description="Flavin reductase like" evidence="4">
    <location>
        <begin position="8"/>
        <end position="153"/>
    </location>
</feature>
<dbReference type="GeneID" id="93166129"/>
<dbReference type="InterPro" id="IPR002563">
    <property type="entry name" value="Flavin_Rdtase-like_dom"/>
</dbReference>
<dbReference type="SMART" id="SM00903">
    <property type="entry name" value="Flavin_Reduct"/>
    <property type="match status" value="1"/>
</dbReference>
<dbReference type="PANTHER" id="PTHR43567:SF1">
    <property type="entry name" value="FLAVOREDOXIN"/>
    <property type="match status" value="1"/>
</dbReference>
<sequence>MSTISKCMNSLSQGVYVIGSKKDETYNLMTAAWVTQVSANPNQLAVAIGASHLTAGLVREQEKFSLSVLAEGQEQAARICGTQSGRNVDKSKLVSCEVNKKGMPVVNGSAAWLDCEVSRCIDLGDHVLVIAEVVDGEVFSDKVLLYDAETYFPG</sequence>
<evidence type="ECO:0000256" key="1">
    <source>
        <dbReference type="ARBA" id="ARBA00001917"/>
    </source>
</evidence>
<dbReference type="InterPro" id="IPR012349">
    <property type="entry name" value="Split_barrel_FMN-bd"/>
</dbReference>
<evidence type="ECO:0000313" key="5">
    <source>
        <dbReference type="EMBL" id="KMW21822.1"/>
    </source>
</evidence>
<dbReference type="PATRIC" id="fig|742734.4.peg.1681"/>
<dbReference type="Gene3D" id="2.30.110.10">
    <property type="entry name" value="Electron Transport, Fmn-binding Protein, Chain A"/>
    <property type="match status" value="1"/>
</dbReference>
<dbReference type="AlphaFoldDB" id="A0A0J9C9G4"/>
<dbReference type="Pfam" id="PF01613">
    <property type="entry name" value="Flavin_Reduct"/>
    <property type="match status" value="1"/>
</dbReference>
<dbReference type="PANTHER" id="PTHR43567">
    <property type="entry name" value="FLAVOREDOXIN-RELATED-RELATED"/>
    <property type="match status" value="1"/>
</dbReference>
<comment type="similarity">
    <text evidence="3">Belongs to the flavoredoxin family.</text>
</comment>
<dbReference type="GO" id="GO:0016646">
    <property type="term" value="F:oxidoreductase activity, acting on the CH-NH group of donors, NAD or NADP as acceptor"/>
    <property type="evidence" value="ECO:0007669"/>
    <property type="project" value="UniProtKB-ARBA"/>
</dbReference>
<evidence type="ECO:0000256" key="3">
    <source>
        <dbReference type="ARBA" id="ARBA00038054"/>
    </source>
</evidence>
<evidence type="ECO:0000259" key="4">
    <source>
        <dbReference type="SMART" id="SM00903"/>
    </source>
</evidence>
<comment type="caution">
    <text evidence="5">The sequence shown here is derived from an EMBL/GenBank/DDBJ whole genome shotgun (WGS) entry which is preliminary data.</text>
</comment>
<comment type="cofactor">
    <cofactor evidence="1">
        <name>FMN</name>
        <dbReference type="ChEBI" id="CHEBI:58210"/>
    </cofactor>
</comment>
<gene>
    <name evidence="5" type="ORF">HMPREF9470_01571</name>
</gene>
<name>A0A0J9C9G4_9FIRM</name>
<accession>A0A0J9C9G4</accession>
<dbReference type="GO" id="GO:0010181">
    <property type="term" value="F:FMN binding"/>
    <property type="evidence" value="ECO:0007669"/>
    <property type="project" value="InterPro"/>
</dbReference>
<keyword evidence="2" id="KW-0285">Flavoprotein</keyword>
<dbReference type="InterPro" id="IPR052174">
    <property type="entry name" value="Flavoredoxin"/>
</dbReference>
<proteinExistence type="inferred from homology"/>
<reference evidence="5 6" key="1">
    <citation type="submission" date="2011-04" db="EMBL/GenBank/DDBJ databases">
        <title>The Genome Sequence of Clostridium citroniae WAL-19142.</title>
        <authorList>
            <consortium name="The Broad Institute Genome Sequencing Platform"/>
            <person name="Earl A."/>
            <person name="Ward D."/>
            <person name="Feldgarden M."/>
            <person name="Gevers D."/>
            <person name="Warren Y.A."/>
            <person name="Tyrrell K.L."/>
            <person name="Citron D.M."/>
            <person name="Goldstein E.J."/>
            <person name="Daigneault M."/>
            <person name="Allen-Vercoe E."/>
            <person name="Young S.K."/>
            <person name="Zeng Q."/>
            <person name="Gargeya S."/>
            <person name="Fitzgerald M."/>
            <person name="Haas B."/>
            <person name="Abouelleil A."/>
            <person name="Alvarado L."/>
            <person name="Arachchi H.M."/>
            <person name="Berlin A."/>
            <person name="Brown A."/>
            <person name="Chapman S.B."/>
            <person name="Chen Z."/>
            <person name="Dunbar C."/>
            <person name="Freedman E."/>
            <person name="Gearin G."/>
            <person name="Gellesch M."/>
            <person name="Goldberg J."/>
            <person name="Griggs A."/>
            <person name="Gujja S."/>
            <person name="Heilman E.R."/>
            <person name="Heiman D."/>
            <person name="Howarth C."/>
            <person name="Larson L."/>
            <person name="Lui A."/>
            <person name="MacDonald P.J."/>
            <person name="Mehta T."/>
            <person name="Montmayeur A."/>
            <person name="Murphy C."/>
            <person name="Neiman D."/>
            <person name="Pearson M."/>
            <person name="Priest M."/>
            <person name="Roberts A."/>
            <person name="Saif S."/>
            <person name="Shea T."/>
            <person name="Shenoy N."/>
            <person name="Sisk P."/>
            <person name="Stolte C."/>
            <person name="Sykes S."/>
            <person name="White J."/>
            <person name="Yandava C."/>
            <person name="Wortman J."/>
            <person name="Nusbaum C."/>
            <person name="Birren B."/>
        </authorList>
    </citation>
    <scope>NUCLEOTIDE SEQUENCE [LARGE SCALE GENOMIC DNA]</scope>
    <source>
        <strain evidence="5 6">WAL-19142</strain>
    </source>
</reference>
<dbReference type="RefSeq" id="WP_048929571.1">
    <property type="nucleotide sequence ID" value="NZ_KQ235876.1"/>
</dbReference>
<dbReference type="Proteomes" id="UP000037392">
    <property type="component" value="Unassembled WGS sequence"/>
</dbReference>
<dbReference type="OrthoDB" id="9806228at2"/>
<dbReference type="EMBL" id="ADLK01000013">
    <property type="protein sequence ID" value="KMW21822.1"/>
    <property type="molecule type" value="Genomic_DNA"/>
</dbReference>
<dbReference type="SUPFAM" id="SSF50475">
    <property type="entry name" value="FMN-binding split barrel"/>
    <property type="match status" value="1"/>
</dbReference>
<evidence type="ECO:0000313" key="6">
    <source>
        <dbReference type="Proteomes" id="UP000037392"/>
    </source>
</evidence>
<evidence type="ECO:0000256" key="2">
    <source>
        <dbReference type="ARBA" id="ARBA00022630"/>
    </source>
</evidence>